<name>Q13I45_PARXL</name>
<organism evidence="10 11">
    <name type="scientific">Paraburkholderia xenovorans (strain LB400)</name>
    <dbReference type="NCBI Taxonomy" id="266265"/>
    <lineage>
        <taxon>Bacteria</taxon>
        <taxon>Pseudomonadati</taxon>
        <taxon>Pseudomonadota</taxon>
        <taxon>Betaproteobacteria</taxon>
        <taxon>Burkholderiales</taxon>
        <taxon>Burkholderiaceae</taxon>
        <taxon>Paraburkholderia</taxon>
    </lineage>
</organism>
<keyword evidence="7 8" id="KW-0472">Membrane</keyword>
<dbReference type="eggNOG" id="COG0477">
    <property type="taxonomic scope" value="Bacteria"/>
</dbReference>
<dbReference type="InterPro" id="IPR020846">
    <property type="entry name" value="MFS_dom"/>
</dbReference>
<keyword evidence="6 8" id="KW-1133">Transmembrane helix</keyword>
<keyword evidence="2" id="KW-0813">Transport</keyword>
<keyword evidence="11" id="KW-1185">Reference proteome</keyword>
<dbReference type="KEGG" id="bxe:Bxe_C0329"/>
<dbReference type="InterPro" id="IPR011701">
    <property type="entry name" value="MFS"/>
</dbReference>
<feature type="transmembrane region" description="Helical" evidence="8">
    <location>
        <begin position="412"/>
        <end position="431"/>
    </location>
</feature>
<feature type="transmembrane region" description="Helical" evidence="8">
    <location>
        <begin position="120"/>
        <end position="140"/>
    </location>
</feature>
<accession>Q13I45</accession>
<dbReference type="Proteomes" id="UP000001817">
    <property type="component" value="Chromosome 3"/>
</dbReference>
<dbReference type="EMBL" id="CP000272">
    <property type="protein sequence ID" value="ABE36244.1"/>
    <property type="molecule type" value="Genomic_DNA"/>
</dbReference>
<dbReference type="Gene3D" id="1.20.1250.20">
    <property type="entry name" value="MFS general substrate transporter like domains"/>
    <property type="match status" value="2"/>
</dbReference>
<evidence type="ECO:0000256" key="2">
    <source>
        <dbReference type="ARBA" id="ARBA00022448"/>
    </source>
</evidence>
<feature type="transmembrane region" description="Helical" evidence="8">
    <location>
        <begin position="291"/>
        <end position="308"/>
    </location>
</feature>
<feature type="domain" description="Major facilitator superfamily (MFS) profile" evidence="9">
    <location>
        <begin position="24"/>
        <end position="436"/>
    </location>
</feature>
<dbReference type="PANTHER" id="PTHR43528">
    <property type="entry name" value="ALPHA-KETOGLUTARATE PERMEASE"/>
    <property type="match status" value="1"/>
</dbReference>
<dbReference type="AlphaFoldDB" id="Q13I45"/>
<feature type="transmembrane region" description="Helical" evidence="8">
    <location>
        <begin position="320"/>
        <end position="339"/>
    </location>
</feature>
<feature type="transmembrane region" description="Helical" evidence="8">
    <location>
        <begin position="96"/>
        <end position="114"/>
    </location>
</feature>
<dbReference type="PANTHER" id="PTHR43528:SF1">
    <property type="entry name" value="ALPHA-KETOGLUTARATE PERMEASE"/>
    <property type="match status" value="1"/>
</dbReference>
<dbReference type="FunFam" id="1.20.1250.20:FF:000001">
    <property type="entry name" value="Dicarboxylate MFS transporter"/>
    <property type="match status" value="1"/>
</dbReference>
<feature type="transmembrane region" description="Helical" evidence="8">
    <location>
        <begin position="60"/>
        <end position="84"/>
    </location>
</feature>
<evidence type="ECO:0000256" key="8">
    <source>
        <dbReference type="SAM" id="Phobius"/>
    </source>
</evidence>
<feature type="transmembrane region" description="Helical" evidence="8">
    <location>
        <begin position="161"/>
        <end position="184"/>
    </location>
</feature>
<sequence length="442" mass="46968">MAETMTLKQESPMRVIDIRASRHALIGGSLGNLLEWYEFAIYAYMVPIVAPLFFHNSDPAANLLATFSIFALGFFLRPVGALVFGRLTDRVGRRPILILIISLMTVATTCIGLLPTYSQIGIWAPILLTVLRIAQGLSSGGEMGGAVSLMVESAPEGKRGLYGSWSFLGTTLGYVVGGGMATLLATVFSDQILHAWGWRLGFLLAAPLGLVILYLRLNIDETPNFKKVSTTLEKSNPDEVIATPAVPGRPLVHLLATLGIVVVWNATGNTFMVGMPSFLSHIYGMSFRSSYFLALVTGLIGALTMPFFGALSDRVGRKQVLLAGTAGVFFLSYPLYALLGAGFGLSLLSLAIAGVLIGVLGGPMPALLSERFRTRNRATGVSVIYAVSVAVFGGTAPFIITFLARVTGDPLAAAYYTIGCAAISLIALAFVKGKPHLDVLAN</sequence>
<evidence type="ECO:0000313" key="11">
    <source>
        <dbReference type="Proteomes" id="UP000001817"/>
    </source>
</evidence>
<dbReference type="GO" id="GO:0015293">
    <property type="term" value="F:symporter activity"/>
    <property type="evidence" value="ECO:0007669"/>
    <property type="project" value="UniProtKB-KW"/>
</dbReference>
<protein>
    <submittedName>
        <fullName evidence="10">Major facilitator superfamily (MFS)metabolite/H+ symporter</fullName>
    </submittedName>
</protein>
<evidence type="ECO:0000313" key="10">
    <source>
        <dbReference type="EMBL" id="ABE36244.1"/>
    </source>
</evidence>
<feature type="transmembrane region" description="Helical" evidence="8">
    <location>
        <begin position="251"/>
        <end position="271"/>
    </location>
</feature>
<feature type="transmembrane region" description="Helical" evidence="8">
    <location>
        <begin position="380"/>
        <end position="400"/>
    </location>
</feature>
<evidence type="ECO:0000256" key="5">
    <source>
        <dbReference type="ARBA" id="ARBA00022847"/>
    </source>
</evidence>
<reference evidence="10 11" key="1">
    <citation type="journal article" date="2006" name="Proc. Natl. Acad. Sci. U.S.A.">
        <title>Burkholderia xenovorans LB400 harbors a multi-replicon, 9.73-Mbp genome shaped for versatility.</title>
        <authorList>
            <person name="Chain P.S."/>
            <person name="Denef V.J."/>
            <person name="Konstantinidis K.T."/>
            <person name="Vergez L.M."/>
            <person name="Agullo L."/>
            <person name="Reyes V.L."/>
            <person name="Hauser L."/>
            <person name="Cordova M."/>
            <person name="Gomez L."/>
            <person name="Gonzalez M."/>
            <person name="Land M."/>
            <person name="Lao V."/>
            <person name="Larimer F."/>
            <person name="LiPuma J.J."/>
            <person name="Mahenthiralingam E."/>
            <person name="Malfatti S.A."/>
            <person name="Marx C.J."/>
            <person name="Parnell J.J."/>
            <person name="Ramette A."/>
            <person name="Richardson P."/>
            <person name="Seeger M."/>
            <person name="Smith D."/>
            <person name="Spilker T."/>
            <person name="Sul W.J."/>
            <person name="Tsoi T.V."/>
            <person name="Ulrich L.E."/>
            <person name="Zhulin I.B."/>
            <person name="Tiedje J.M."/>
        </authorList>
    </citation>
    <scope>NUCLEOTIDE SEQUENCE [LARGE SCALE GENOMIC DNA]</scope>
    <source>
        <strain evidence="10 11">LB400</strain>
    </source>
</reference>
<evidence type="ECO:0000256" key="1">
    <source>
        <dbReference type="ARBA" id="ARBA00004651"/>
    </source>
</evidence>
<dbReference type="SUPFAM" id="SSF103473">
    <property type="entry name" value="MFS general substrate transporter"/>
    <property type="match status" value="1"/>
</dbReference>
<evidence type="ECO:0000256" key="3">
    <source>
        <dbReference type="ARBA" id="ARBA00022475"/>
    </source>
</evidence>
<keyword evidence="4 8" id="KW-0812">Transmembrane</keyword>
<dbReference type="InterPro" id="IPR036259">
    <property type="entry name" value="MFS_trans_sf"/>
</dbReference>
<feature type="transmembrane region" description="Helical" evidence="8">
    <location>
        <begin position="345"/>
        <end position="368"/>
    </location>
</feature>
<dbReference type="InterPro" id="IPR051084">
    <property type="entry name" value="H+-coupled_symporters"/>
</dbReference>
<feature type="transmembrane region" description="Helical" evidence="8">
    <location>
        <begin position="196"/>
        <end position="217"/>
    </location>
</feature>
<evidence type="ECO:0000256" key="6">
    <source>
        <dbReference type="ARBA" id="ARBA00022989"/>
    </source>
</evidence>
<dbReference type="PROSITE" id="PS50850">
    <property type="entry name" value="MFS"/>
    <property type="match status" value="1"/>
</dbReference>
<gene>
    <name evidence="10" type="ORF">Bxe_C0329</name>
</gene>
<evidence type="ECO:0000259" key="9">
    <source>
        <dbReference type="PROSITE" id="PS50850"/>
    </source>
</evidence>
<dbReference type="STRING" id="266265.Bxe_C0329"/>
<keyword evidence="3" id="KW-1003">Cell membrane</keyword>
<proteinExistence type="predicted"/>
<dbReference type="Pfam" id="PF07690">
    <property type="entry name" value="MFS_1"/>
    <property type="match status" value="1"/>
</dbReference>
<keyword evidence="5" id="KW-0769">Symport</keyword>
<dbReference type="GO" id="GO:0005886">
    <property type="term" value="C:plasma membrane"/>
    <property type="evidence" value="ECO:0007669"/>
    <property type="project" value="UniProtKB-SubCell"/>
</dbReference>
<comment type="subcellular location">
    <subcellularLocation>
        <location evidence="1">Cell membrane</location>
        <topology evidence="1">Multi-pass membrane protein</topology>
    </subcellularLocation>
</comment>
<evidence type="ECO:0000256" key="4">
    <source>
        <dbReference type="ARBA" id="ARBA00022692"/>
    </source>
</evidence>
<dbReference type="KEGG" id="bxb:DR64_8105"/>
<evidence type="ECO:0000256" key="7">
    <source>
        <dbReference type="ARBA" id="ARBA00023136"/>
    </source>
</evidence>